<dbReference type="EMBL" id="JBHSMD010000002">
    <property type="protein sequence ID" value="MFC5493263.1"/>
    <property type="molecule type" value="Genomic_DNA"/>
</dbReference>
<protein>
    <submittedName>
        <fullName evidence="1">Uncharacterized protein</fullName>
    </submittedName>
</protein>
<reference evidence="2" key="1">
    <citation type="journal article" date="2019" name="Int. J. Syst. Evol. Microbiol.">
        <title>The Global Catalogue of Microorganisms (GCM) 10K type strain sequencing project: providing services to taxonomists for standard genome sequencing and annotation.</title>
        <authorList>
            <consortium name="The Broad Institute Genomics Platform"/>
            <consortium name="The Broad Institute Genome Sequencing Center for Infectious Disease"/>
            <person name="Wu L."/>
            <person name="Ma J."/>
        </authorList>
    </citation>
    <scope>NUCLEOTIDE SEQUENCE [LARGE SCALE GENOMIC DNA]</scope>
    <source>
        <strain evidence="2">KACC 13778</strain>
    </source>
</reference>
<dbReference type="Proteomes" id="UP001595956">
    <property type="component" value="Unassembled WGS sequence"/>
</dbReference>
<accession>A0ABW0N0J5</accession>
<evidence type="ECO:0000313" key="2">
    <source>
        <dbReference type="Proteomes" id="UP001595956"/>
    </source>
</evidence>
<proteinExistence type="predicted"/>
<name>A0ABW0N0J5_9ACTN</name>
<gene>
    <name evidence="1" type="ORF">ACFPKY_09125</name>
</gene>
<evidence type="ECO:0000313" key="1">
    <source>
        <dbReference type="EMBL" id="MFC5493263.1"/>
    </source>
</evidence>
<keyword evidence="2" id="KW-1185">Reference proteome</keyword>
<comment type="caution">
    <text evidence="1">The sequence shown here is derived from an EMBL/GenBank/DDBJ whole genome shotgun (WGS) entry which is preliminary data.</text>
</comment>
<dbReference type="RefSeq" id="WP_345172209.1">
    <property type="nucleotide sequence ID" value="NZ_BAABFQ010000003.1"/>
</dbReference>
<organism evidence="1 2">
    <name type="scientific">Nocardioides caricicola</name>
    <dbReference type="NCBI Taxonomy" id="634770"/>
    <lineage>
        <taxon>Bacteria</taxon>
        <taxon>Bacillati</taxon>
        <taxon>Actinomycetota</taxon>
        <taxon>Actinomycetes</taxon>
        <taxon>Propionibacteriales</taxon>
        <taxon>Nocardioidaceae</taxon>
        <taxon>Nocardioides</taxon>
    </lineage>
</organism>
<sequence>MLAVVIVMVLILLLAGAVTAYVAYPHRGEEMPVAPWIGEAMERAADAAPVIEPEYHDSERKH</sequence>